<dbReference type="AlphaFoldDB" id="A0A2I8VG71"/>
<feature type="transmembrane region" description="Helical" evidence="2">
    <location>
        <begin position="90"/>
        <end position="110"/>
    </location>
</feature>
<sequence length="284" mass="30593">MSNDAEAPDPVEAGKSAYETALEVLLTGFAILIPVVITVYLVDMMLDLLTDALVPVIGILQWAGVIERLTDAGFGQVIVQAGLYSTVTDFYTELITVVVLLSVVVAVGTVGHNRYGEMVIDYVDLAITSIPGVGTVYGSFRRMSDAMLDQGADEFREVKLVECLGDELYVIGFETGPSPDSVNVATGHDEMVTMFLPMAPNPVTGGFLTHVPQSRVHDVDMTIEEGIRSILTSGVATGEGSNGAEVPTMDDIREATDIDTLQTTVLSEDRRADDRRAEDDSRRD</sequence>
<dbReference type="PANTHER" id="PTHR31876">
    <property type="entry name" value="COV-LIKE PROTEIN 1"/>
    <property type="match status" value="1"/>
</dbReference>
<dbReference type="InterPro" id="IPR007462">
    <property type="entry name" value="COV1-like"/>
</dbReference>
<feature type="transmembrane region" description="Helical" evidence="2">
    <location>
        <begin position="122"/>
        <end position="140"/>
    </location>
</feature>
<evidence type="ECO:0000313" key="3">
    <source>
        <dbReference type="EMBL" id="AUV80884.1"/>
    </source>
</evidence>
<keyword evidence="2" id="KW-0812">Transmembrane</keyword>
<keyword evidence="2" id="KW-1133">Transmembrane helix</keyword>
<dbReference type="Proteomes" id="UP000236584">
    <property type="component" value="Chromosome"/>
</dbReference>
<dbReference type="RefSeq" id="WP_103424571.1">
    <property type="nucleotide sequence ID" value="NZ_CP026309.1"/>
</dbReference>
<reference evidence="3 4" key="1">
    <citation type="submission" date="2018-01" db="EMBL/GenBank/DDBJ databases">
        <title>Complete genome sequence of Salinigranum rubrum GX10T, an extremely halophilic archaeon isolated from a marine solar saltern.</title>
        <authorList>
            <person name="Han S."/>
        </authorList>
    </citation>
    <scope>NUCLEOTIDE SEQUENCE [LARGE SCALE GENOMIC DNA]</scope>
    <source>
        <strain evidence="3 4">GX10</strain>
    </source>
</reference>
<dbReference type="Pfam" id="PF04367">
    <property type="entry name" value="DUF502"/>
    <property type="match status" value="1"/>
</dbReference>
<dbReference type="GeneID" id="35591175"/>
<feature type="region of interest" description="Disordered" evidence="1">
    <location>
        <begin position="256"/>
        <end position="284"/>
    </location>
</feature>
<keyword evidence="4" id="KW-1185">Reference proteome</keyword>
<dbReference type="EMBL" id="CP026309">
    <property type="protein sequence ID" value="AUV80884.1"/>
    <property type="molecule type" value="Genomic_DNA"/>
</dbReference>
<dbReference type="OrthoDB" id="51558at2157"/>
<evidence type="ECO:0000256" key="1">
    <source>
        <dbReference type="SAM" id="MobiDB-lite"/>
    </source>
</evidence>
<keyword evidence="2" id="KW-0472">Membrane</keyword>
<dbReference type="KEGG" id="srub:C2R22_03760"/>
<dbReference type="PANTHER" id="PTHR31876:SF26">
    <property type="entry name" value="PROTEIN LIKE COV 2"/>
    <property type="match status" value="1"/>
</dbReference>
<organism evidence="3 4">
    <name type="scientific">Salinigranum rubrum</name>
    <dbReference type="NCBI Taxonomy" id="755307"/>
    <lineage>
        <taxon>Archaea</taxon>
        <taxon>Methanobacteriati</taxon>
        <taxon>Methanobacteriota</taxon>
        <taxon>Stenosarchaea group</taxon>
        <taxon>Halobacteria</taxon>
        <taxon>Halobacteriales</taxon>
        <taxon>Haloferacaceae</taxon>
        <taxon>Salinigranum</taxon>
    </lineage>
</organism>
<accession>A0A2I8VG71</accession>
<proteinExistence type="predicted"/>
<protein>
    <recommendedName>
        <fullName evidence="5">DUF502 domain-containing protein</fullName>
    </recommendedName>
</protein>
<name>A0A2I8VG71_9EURY</name>
<gene>
    <name evidence="3" type="ORF">C2R22_03760</name>
</gene>
<evidence type="ECO:0008006" key="5">
    <source>
        <dbReference type="Google" id="ProtNLM"/>
    </source>
</evidence>
<feature type="compositionally biased region" description="Basic and acidic residues" evidence="1">
    <location>
        <begin position="267"/>
        <end position="284"/>
    </location>
</feature>
<evidence type="ECO:0000256" key="2">
    <source>
        <dbReference type="SAM" id="Phobius"/>
    </source>
</evidence>
<feature type="transmembrane region" description="Helical" evidence="2">
    <location>
        <begin position="20"/>
        <end position="41"/>
    </location>
</feature>
<evidence type="ECO:0000313" key="4">
    <source>
        <dbReference type="Proteomes" id="UP000236584"/>
    </source>
</evidence>